<sequence length="368" mass="39777">MSDPLIKFEVPAAETVPLEPPDLAGERGPLTSDLKLLVLVCLLVIAVLVVAYLAADIILPIVLALVLKLLLQPGMRFLEKLRIPRSLSALLLIISIFAVIVAVGAAMSGPAAAWAAKLPGGIAKLEERLRFLSRPIQTLQTFLHQFDGDGAAVAAAGPTTSELLLKGTQHFASGFFEMLLILFFLLISGDTFLRRMVEIVPSFRDKRRVVELSQQVEENVSAYLVTITLMNAGVGVATGLAMWACGLGDPILWGGVAFLLNYVPIMGPFAGVGLFLLAGLLTMDQLWQALLPAGLYFLIHLIEGEMVTPILLARRFTLNPVLVIISLIFWFWMWGVPGAILAVPMLAITKIVCDGIKPLNPLGHFLEG</sequence>
<evidence type="ECO:0000256" key="5">
    <source>
        <dbReference type="ARBA" id="ARBA00023136"/>
    </source>
</evidence>
<feature type="transmembrane region" description="Helical" evidence="6">
    <location>
        <begin position="222"/>
        <end position="244"/>
    </location>
</feature>
<keyword evidence="8" id="KW-1185">Reference proteome</keyword>
<name>A0A840APA1_9HYPH</name>
<feature type="transmembrane region" description="Helical" evidence="6">
    <location>
        <begin position="87"/>
        <end position="107"/>
    </location>
</feature>
<dbReference type="RefSeq" id="WP_183398858.1">
    <property type="nucleotide sequence ID" value="NZ_JACIDS010000003.1"/>
</dbReference>
<dbReference type="PANTHER" id="PTHR21716">
    <property type="entry name" value="TRANSMEMBRANE PROTEIN"/>
    <property type="match status" value="1"/>
</dbReference>
<comment type="similarity">
    <text evidence="2">Belongs to the autoinducer-2 exporter (AI-2E) (TC 2.A.86) family.</text>
</comment>
<feature type="transmembrane region" description="Helical" evidence="6">
    <location>
        <begin position="250"/>
        <end position="278"/>
    </location>
</feature>
<proteinExistence type="inferred from homology"/>
<dbReference type="AlphaFoldDB" id="A0A840APA1"/>
<accession>A0A840APA1</accession>
<dbReference type="PANTHER" id="PTHR21716:SF16">
    <property type="entry name" value="BLL1467 PROTEIN"/>
    <property type="match status" value="1"/>
</dbReference>
<evidence type="ECO:0000256" key="4">
    <source>
        <dbReference type="ARBA" id="ARBA00022989"/>
    </source>
</evidence>
<feature type="transmembrane region" description="Helical" evidence="6">
    <location>
        <begin position="322"/>
        <end position="348"/>
    </location>
</feature>
<dbReference type="GO" id="GO:0016020">
    <property type="term" value="C:membrane"/>
    <property type="evidence" value="ECO:0007669"/>
    <property type="project" value="UniProtKB-SubCell"/>
</dbReference>
<feature type="transmembrane region" description="Helical" evidence="6">
    <location>
        <begin position="171"/>
        <end position="193"/>
    </location>
</feature>
<feature type="transmembrane region" description="Helical" evidence="6">
    <location>
        <begin position="285"/>
        <end position="302"/>
    </location>
</feature>
<evidence type="ECO:0000313" key="7">
    <source>
        <dbReference type="EMBL" id="MBB3931194.1"/>
    </source>
</evidence>
<dbReference type="InterPro" id="IPR002549">
    <property type="entry name" value="AI-2E-like"/>
</dbReference>
<evidence type="ECO:0000313" key="8">
    <source>
        <dbReference type="Proteomes" id="UP000553963"/>
    </source>
</evidence>
<dbReference type="Proteomes" id="UP000553963">
    <property type="component" value="Unassembled WGS sequence"/>
</dbReference>
<comment type="caution">
    <text evidence="7">The sequence shown here is derived from an EMBL/GenBank/DDBJ whole genome shotgun (WGS) entry which is preliminary data.</text>
</comment>
<dbReference type="EMBL" id="JACIDS010000003">
    <property type="protein sequence ID" value="MBB3931194.1"/>
    <property type="molecule type" value="Genomic_DNA"/>
</dbReference>
<keyword evidence="3 6" id="KW-0812">Transmembrane</keyword>
<gene>
    <name evidence="7" type="ORF">GGR25_002244</name>
</gene>
<evidence type="ECO:0000256" key="6">
    <source>
        <dbReference type="SAM" id="Phobius"/>
    </source>
</evidence>
<dbReference type="GO" id="GO:0055085">
    <property type="term" value="P:transmembrane transport"/>
    <property type="evidence" value="ECO:0007669"/>
    <property type="project" value="TreeGrafter"/>
</dbReference>
<protein>
    <submittedName>
        <fullName evidence="7">Putative PurR-regulated permease PerM</fullName>
    </submittedName>
</protein>
<evidence type="ECO:0000256" key="3">
    <source>
        <dbReference type="ARBA" id="ARBA00022692"/>
    </source>
</evidence>
<evidence type="ECO:0000256" key="1">
    <source>
        <dbReference type="ARBA" id="ARBA00004141"/>
    </source>
</evidence>
<reference evidence="7 8" key="1">
    <citation type="submission" date="2020-08" db="EMBL/GenBank/DDBJ databases">
        <title>Genomic Encyclopedia of Type Strains, Phase IV (KMG-IV): sequencing the most valuable type-strain genomes for metagenomic binning, comparative biology and taxonomic classification.</title>
        <authorList>
            <person name="Goeker M."/>
        </authorList>
    </citation>
    <scope>NUCLEOTIDE SEQUENCE [LARGE SCALE GENOMIC DNA]</scope>
    <source>
        <strain evidence="7 8">DSM 25966</strain>
    </source>
</reference>
<evidence type="ECO:0000256" key="2">
    <source>
        <dbReference type="ARBA" id="ARBA00009773"/>
    </source>
</evidence>
<comment type="subcellular location">
    <subcellularLocation>
        <location evidence="1">Membrane</location>
        <topology evidence="1">Multi-pass membrane protein</topology>
    </subcellularLocation>
</comment>
<keyword evidence="4 6" id="KW-1133">Transmembrane helix</keyword>
<dbReference type="Pfam" id="PF01594">
    <property type="entry name" value="AI-2E_transport"/>
    <property type="match status" value="1"/>
</dbReference>
<keyword evidence="5 6" id="KW-0472">Membrane</keyword>
<organism evidence="7 8">
    <name type="scientific">Kaistia hirudinis</name>
    <dbReference type="NCBI Taxonomy" id="1293440"/>
    <lineage>
        <taxon>Bacteria</taxon>
        <taxon>Pseudomonadati</taxon>
        <taxon>Pseudomonadota</taxon>
        <taxon>Alphaproteobacteria</taxon>
        <taxon>Hyphomicrobiales</taxon>
        <taxon>Kaistiaceae</taxon>
        <taxon>Kaistia</taxon>
    </lineage>
</organism>
<feature type="transmembrane region" description="Helical" evidence="6">
    <location>
        <begin position="36"/>
        <end position="67"/>
    </location>
</feature>